<dbReference type="STRING" id="1121451.DESAM_20938"/>
<dbReference type="EMBL" id="FO203522">
    <property type="protein sequence ID" value="CCO23225.1"/>
    <property type="molecule type" value="Genomic_DNA"/>
</dbReference>
<evidence type="ECO:0000313" key="2">
    <source>
        <dbReference type="Proteomes" id="UP000010808"/>
    </source>
</evidence>
<dbReference type="HOGENOM" id="CLU_594131_0_0_7"/>
<accession>L0RAK8</accession>
<dbReference type="RefSeq" id="WP_015335830.1">
    <property type="nucleotide sequence ID" value="NC_020055.1"/>
</dbReference>
<dbReference type="SUPFAM" id="SSF53756">
    <property type="entry name" value="UDP-Glycosyltransferase/glycogen phosphorylase"/>
    <property type="match status" value="1"/>
</dbReference>
<sequence>MGKEAVLLISRGYYFPEYIQGMIEVFHKDYEVLVIEPNPEIKFTGRHTRLKPMIKSNLELEKLYQKVNQIENETGLNLYESYSNYFYYGRLAEEANICSTSYWKSKEELSREFVGAYNIVERITREHDLKFCFHDTIDLILLQMVEAFSKIRNFGFYHTLIRLGAFDERVLLTCGMSRKSPLFYKNLKENKPLSIEENKFITKTINDFSKEKKVPQYLQKKTGSLISLSELKKLPLKIKNMKYGLKRILNRMYLNKVTRNFTHNSVGDYILFFLHHQPESTTTSAAQGYVDQWKIVEDIAVNAPLDLNIIVKGHPWSFGWHGKNYFKKLIRLPNVHLAPAFYPGKELIKDAKIVLTINGSVGIEALIYNTPVYTVGNPWYSDPEYIENLDNHLDILNRWENPKQISEQKRNRFLAAVYKSSFYSTNLNGPKFYKEKIESGHKIAEHVLAHKDIYFRRMDQ</sequence>
<dbReference type="OrthoDB" id="5448633at2"/>
<reference evidence="1 2" key="1">
    <citation type="submission" date="2012-10" db="EMBL/GenBank/DDBJ databases">
        <authorList>
            <person name="Genoscope - CEA"/>
        </authorList>
    </citation>
    <scope>NUCLEOTIDE SEQUENCE [LARGE SCALE GENOMIC DNA]</scope>
    <source>
        <strain evidence="2">AM13 / DSM 14728</strain>
    </source>
</reference>
<dbReference type="PATRIC" id="fig|1121451.3.peg.1208"/>
<dbReference type="Pfam" id="PF05159">
    <property type="entry name" value="Capsule_synth"/>
    <property type="match status" value="1"/>
</dbReference>
<evidence type="ECO:0000313" key="1">
    <source>
        <dbReference type="EMBL" id="CCO23225.1"/>
    </source>
</evidence>
<dbReference type="GO" id="GO:0000271">
    <property type="term" value="P:polysaccharide biosynthetic process"/>
    <property type="evidence" value="ECO:0007669"/>
    <property type="project" value="InterPro"/>
</dbReference>
<gene>
    <name evidence="1" type="ORF">DESAM_20938</name>
</gene>
<keyword evidence="2" id="KW-1185">Reference proteome</keyword>
<name>L0RAK8_9BACT</name>
<dbReference type="eggNOG" id="COG3562">
    <property type="taxonomic scope" value="Bacteria"/>
</dbReference>
<dbReference type="GO" id="GO:0015774">
    <property type="term" value="P:polysaccharide transport"/>
    <property type="evidence" value="ECO:0007669"/>
    <property type="project" value="InterPro"/>
</dbReference>
<dbReference type="Proteomes" id="UP000010808">
    <property type="component" value="Chromosome"/>
</dbReference>
<dbReference type="InterPro" id="IPR007833">
    <property type="entry name" value="Capsule_polysaccharide_synth"/>
</dbReference>
<evidence type="ECO:0008006" key="3">
    <source>
        <dbReference type="Google" id="ProtNLM"/>
    </source>
</evidence>
<dbReference type="AlphaFoldDB" id="L0RAK8"/>
<proteinExistence type="predicted"/>
<organism evidence="1 2">
    <name type="scientific">Maridesulfovibrio hydrothermalis AM13 = DSM 14728</name>
    <dbReference type="NCBI Taxonomy" id="1121451"/>
    <lineage>
        <taxon>Bacteria</taxon>
        <taxon>Pseudomonadati</taxon>
        <taxon>Thermodesulfobacteriota</taxon>
        <taxon>Desulfovibrionia</taxon>
        <taxon>Desulfovibrionales</taxon>
        <taxon>Desulfovibrionaceae</taxon>
        <taxon>Maridesulfovibrio</taxon>
    </lineage>
</organism>
<protein>
    <recommendedName>
        <fullName evidence="3">Capsule polysaccharide biosynthesis protein</fullName>
    </recommendedName>
</protein>
<dbReference type="KEGG" id="dhy:DESAM_20938"/>